<reference evidence="1" key="1">
    <citation type="submission" date="2021-03" db="EMBL/GenBank/DDBJ databases">
        <title>Whole genome shotgun sequence of Actinoplanes auranticolor NBRC 12245.</title>
        <authorList>
            <person name="Komaki H."/>
            <person name="Tamura T."/>
        </authorList>
    </citation>
    <scope>NUCLEOTIDE SEQUENCE</scope>
    <source>
        <strain evidence="1">NBRC 12245</strain>
    </source>
</reference>
<keyword evidence="2" id="KW-1185">Reference proteome</keyword>
<dbReference type="Proteomes" id="UP000681340">
    <property type="component" value="Unassembled WGS sequence"/>
</dbReference>
<comment type="caution">
    <text evidence="1">The sequence shown here is derived from an EMBL/GenBank/DDBJ whole genome shotgun (WGS) entry which is preliminary data.</text>
</comment>
<accession>A0A919SWF6</accession>
<evidence type="ECO:0000313" key="2">
    <source>
        <dbReference type="Proteomes" id="UP000681340"/>
    </source>
</evidence>
<dbReference type="AlphaFoldDB" id="A0A919SWF6"/>
<name>A0A919SWF6_9ACTN</name>
<dbReference type="EMBL" id="BOQL01000089">
    <property type="protein sequence ID" value="GIM80100.1"/>
    <property type="molecule type" value="Genomic_DNA"/>
</dbReference>
<protein>
    <submittedName>
        <fullName evidence="1">Uncharacterized protein</fullName>
    </submittedName>
</protein>
<dbReference type="RefSeq" id="WP_212994679.1">
    <property type="nucleotide sequence ID" value="NZ_BAABEA010000023.1"/>
</dbReference>
<gene>
    <name evidence="1" type="ORF">Aau02nite_88990</name>
</gene>
<organism evidence="1 2">
    <name type="scientific">Actinoplanes auranticolor</name>
    <dbReference type="NCBI Taxonomy" id="47988"/>
    <lineage>
        <taxon>Bacteria</taxon>
        <taxon>Bacillati</taxon>
        <taxon>Actinomycetota</taxon>
        <taxon>Actinomycetes</taxon>
        <taxon>Micromonosporales</taxon>
        <taxon>Micromonosporaceae</taxon>
        <taxon>Actinoplanes</taxon>
    </lineage>
</organism>
<evidence type="ECO:0000313" key="1">
    <source>
        <dbReference type="EMBL" id="GIM80100.1"/>
    </source>
</evidence>
<sequence length="141" mass="14784">MQATEDSIEIRLGVLLAESGPEVSDNGLDGDEELLEEGHVPAAGYRGRHTIKSDNRVVQLGNDVLRAAAEAVGGEVALVLDGVLAGIERRTPAAQRAFAIEDLELKFGVKATLGAGKAVEALLTATGEATVEVTLKLRQQL</sequence>
<proteinExistence type="predicted"/>